<feature type="transmembrane region" description="Helical" evidence="1">
    <location>
        <begin position="83"/>
        <end position="103"/>
    </location>
</feature>
<sequence>MLSSVGEFFALCADTGRATFRRPVQVAEFGIQCLTIIRVSLLPTIVMAIPFTVLVVFTLNALLGEIGARDLSGAGAGFGAVTQIGPLVTVLVVAGTGATAIAADLGSRTIREEIDAMDVLGIDPVARLVVPRVAASTLVAFLLNAGVCAIGIVGGFFFSVYAQDVSPGSYASSLTLLVGPGEVILSQIKAAVFGGVAGLIACYRGLTVSGGPKAVGNAVNETVVYSFSALFVLNLVLTAVGVAIGGGL</sequence>
<organism evidence="2 3">
    <name type="scientific">Gordonia hirsuta DSM 44140 = NBRC 16056</name>
    <dbReference type="NCBI Taxonomy" id="1121927"/>
    <lineage>
        <taxon>Bacteria</taxon>
        <taxon>Bacillati</taxon>
        <taxon>Actinomycetota</taxon>
        <taxon>Actinomycetes</taxon>
        <taxon>Mycobacteriales</taxon>
        <taxon>Gordoniaceae</taxon>
        <taxon>Gordonia</taxon>
    </lineage>
</organism>
<feature type="transmembrane region" description="Helical" evidence="1">
    <location>
        <begin position="137"/>
        <end position="163"/>
    </location>
</feature>
<evidence type="ECO:0000313" key="3">
    <source>
        <dbReference type="Proteomes" id="UP000053405"/>
    </source>
</evidence>
<dbReference type="eggNOG" id="COG0767">
    <property type="taxonomic scope" value="Bacteria"/>
</dbReference>
<dbReference type="Proteomes" id="UP000053405">
    <property type="component" value="Unassembled WGS sequence"/>
</dbReference>
<dbReference type="PANTHER" id="PTHR30188">
    <property type="entry name" value="ABC TRANSPORTER PERMEASE PROTEIN-RELATED"/>
    <property type="match status" value="1"/>
</dbReference>
<dbReference type="GO" id="GO:0005548">
    <property type="term" value="F:phospholipid transporter activity"/>
    <property type="evidence" value="ECO:0007669"/>
    <property type="project" value="TreeGrafter"/>
</dbReference>
<comment type="caution">
    <text evidence="2">The sequence shown here is derived from an EMBL/GenBank/DDBJ whole genome shotgun (WGS) entry which is preliminary data.</text>
</comment>
<evidence type="ECO:0000313" key="2">
    <source>
        <dbReference type="EMBL" id="GAC56349.1"/>
    </source>
</evidence>
<protein>
    <submittedName>
        <fullName evidence="2">YrbE family protein</fullName>
    </submittedName>
</protein>
<feature type="transmembrane region" description="Helical" evidence="1">
    <location>
        <begin position="183"/>
        <end position="203"/>
    </location>
</feature>
<feature type="transmembrane region" description="Helical" evidence="1">
    <location>
        <begin position="223"/>
        <end position="244"/>
    </location>
</feature>
<dbReference type="Pfam" id="PF02405">
    <property type="entry name" value="MlaE"/>
    <property type="match status" value="1"/>
</dbReference>
<evidence type="ECO:0000256" key="1">
    <source>
        <dbReference type="SAM" id="Phobius"/>
    </source>
</evidence>
<dbReference type="InterPro" id="IPR030802">
    <property type="entry name" value="Permease_MalE"/>
</dbReference>
<gene>
    <name evidence="2" type="primary">yrbEA</name>
    <name evidence="2" type="ORF">GOHSU_04_02190</name>
</gene>
<keyword evidence="3" id="KW-1185">Reference proteome</keyword>
<reference evidence="2 3" key="1">
    <citation type="submission" date="2012-12" db="EMBL/GenBank/DDBJ databases">
        <title>Whole genome shotgun sequence of Gordonia hirsuta NBRC 16056.</title>
        <authorList>
            <person name="Isaki-Nakamura S."/>
            <person name="Hosoyama A."/>
            <person name="Tsuchikane K."/>
            <person name="Katsumata H."/>
            <person name="Baba S."/>
            <person name="Yamazaki S."/>
            <person name="Fujita N."/>
        </authorList>
    </citation>
    <scope>NUCLEOTIDE SEQUENCE [LARGE SCALE GENOMIC DNA]</scope>
    <source>
        <strain evidence="2 3">NBRC 16056</strain>
    </source>
</reference>
<dbReference type="STRING" id="1121927.GOHSU_04_02190"/>
<proteinExistence type="predicted"/>
<keyword evidence="1" id="KW-0472">Membrane</keyword>
<dbReference type="GO" id="GO:0043190">
    <property type="term" value="C:ATP-binding cassette (ABC) transporter complex"/>
    <property type="evidence" value="ECO:0007669"/>
    <property type="project" value="InterPro"/>
</dbReference>
<dbReference type="EMBL" id="BANT01000004">
    <property type="protein sequence ID" value="GAC56349.1"/>
    <property type="molecule type" value="Genomic_DNA"/>
</dbReference>
<keyword evidence="1" id="KW-1133">Transmembrane helix</keyword>
<feature type="transmembrane region" description="Helical" evidence="1">
    <location>
        <begin position="41"/>
        <end position="63"/>
    </location>
</feature>
<name>L7L5Y0_9ACTN</name>
<dbReference type="AlphaFoldDB" id="L7L5Y0"/>
<keyword evidence="1" id="KW-0812">Transmembrane</keyword>
<accession>L7L5Y0</accession>
<dbReference type="PANTHER" id="PTHR30188:SF4">
    <property type="entry name" value="PROTEIN TRIGALACTOSYLDIACYLGLYCEROL 1, CHLOROPLASTIC"/>
    <property type="match status" value="1"/>
</dbReference>